<feature type="compositionally biased region" description="Polar residues" evidence="11">
    <location>
        <begin position="1194"/>
        <end position="1208"/>
    </location>
</feature>
<keyword evidence="2" id="KW-0597">Phosphoprotein</keyword>
<evidence type="ECO:0000256" key="12">
    <source>
        <dbReference type="SAM" id="Phobius"/>
    </source>
</evidence>
<dbReference type="FunFam" id="3.40.710.10:FF:000096">
    <property type="entry name" value="Uncharacterized protein"/>
    <property type="match status" value="1"/>
</dbReference>
<feature type="region of interest" description="Disordered" evidence="11">
    <location>
        <begin position="1194"/>
        <end position="1245"/>
    </location>
</feature>
<evidence type="ECO:0000259" key="14">
    <source>
        <dbReference type="Pfam" id="PF00768"/>
    </source>
</evidence>
<feature type="transmembrane region" description="Helical" evidence="12">
    <location>
        <begin position="979"/>
        <end position="997"/>
    </location>
</feature>
<keyword evidence="5" id="KW-0547">Nucleotide-binding</keyword>
<dbReference type="Pfam" id="PF00122">
    <property type="entry name" value="E1-E2_ATPase"/>
    <property type="match status" value="1"/>
</dbReference>
<feature type="transmembrane region" description="Helical" evidence="12">
    <location>
        <begin position="1009"/>
        <end position="1031"/>
    </location>
</feature>
<dbReference type="GO" id="GO:0005524">
    <property type="term" value="F:ATP binding"/>
    <property type="evidence" value="ECO:0007669"/>
    <property type="project" value="UniProtKB-KW"/>
</dbReference>
<dbReference type="NCBIfam" id="TIGR01494">
    <property type="entry name" value="ATPase_P-type"/>
    <property type="match status" value="2"/>
</dbReference>
<dbReference type="GO" id="GO:0140358">
    <property type="term" value="F:P-type transmembrane transporter activity"/>
    <property type="evidence" value="ECO:0007669"/>
    <property type="project" value="InterPro"/>
</dbReference>
<protein>
    <recommendedName>
        <fullName evidence="17">Cation-transporting ATPase</fullName>
    </recommendedName>
</protein>
<dbReference type="InterPro" id="IPR001757">
    <property type="entry name" value="P_typ_ATPase"/>
</dbReference>
<feature type="domain" description="Peptidase S11 D-alanyl-D-alanine carboxypeptidase A N-terminal" evidence="14">
    <location>
        <begin position="1272"/>
        <end position="1377"/>
    </location>
</feature>
<reference evidence="15" key="1">
    <citation type="submission" date="2021-01" db="EMBL/GenBank/DDBJ databases">
        <authorList>
            <consortium name="Genoscope - CEA"/>
            <person name="William W."/>
        </authorList>
    </citation>
    <scope>NUCLEOTIDE SEQUENCE</scope>
</reference>
<feature type="transmembrane region" description="Helical" evidence="12">
    <location>
        <begin position="27"/>
        <end position="48"/>
    </location>
</feature>
<evidence type="ECO:0000256" key="10">
    <source>
        <dbReference type="ARBA" id="ARBA00023136"/>
    </source>
</evidence>
<feature type="transmembrane region" description="Helical" evidence="12">
    <location>
        <begin position="342"/>
        <end position="367"/>
    </location>
</feature>
<dbReference type="GO" id="GO:0019829">
    <property type="term" value="F:ATPase-coupled monoatomic cation transmembrane transporter activity"/>
    <property type="evidence" value="ECO:0007669"/>
    <property type="project" value="TreeGrafter"/>
</dbReference>
<gene>
    <name evidence="15" type="ORF">PSON_ATCC_30995.1.T0080335</name>
</gene>
<dbReference type="GO" id="GO:0016887">
    <property type="term" value="F:ATP hydrolysis activity"/>
    <property type="evidence" value="ECO:0007669"/>
    <property type="project" value="InterPro"/>
</dbReference>
<dbReference type="GO" id="GO:0009002">
    <property type="term" value="F:serine-type D-Ala-D-Ala carboxypeptidase activity"/>
    <property type="evidence" value="ECO:0007669"/>
    <property type="project" value="InterPro"/>
</dbReference>
<evidence type="ECO:0008006" key="17">
    <source>
        <dbReference type="Google" id="ProtNLM"/>
    </source>
</evidence>
<feature type="transmembrane region" description="Helical" evidence="12">
    <location>
        <begin position="929"/>
        <end position="952"/>
    </location>
</feature>
<feature type="domain" description="Peptidase S11 D-alanyl-D-alanine carboxypeptidase A N-terminal" evidence="14">
    <location>
        <begin position="1420"/>
        <end position="1535"/>
    </location>
</feature>
<keyword evidence="10 12" id="KW-0472">Membrane</keyword>
<dbReference type="InterPro" id="IPR059000">
    <property type="entry name" value="ATPase_P-type_domA"/>
</dbReference>
<evidence type="ECO:0000256" key="7">
    <source>
        <dbReference type="ARBA" id="ARBA00022842"/>
    </source>
</evidence>
<keyword evidence="3 12" id="KW-0812">Transmembrane</keyword>
<evidence type="ECO:0000259" key="13">
    <source>
        <dbReference type="Pfam" id="PF00122"/>
    </source>
</evidence>
<dbReference type="GO" id="GO:0016020">
    <property type="term" value="C:membrane"/>
    <property type="evidence" value="ECO:0007669"/>
    <property type="project" value="UniProtKB-SubCell"/>
</dbReference>
<dbReference type="EMBL" id="CAJJDN010000008">
    <property type="protein sequence ID" value="CAD8054516.1"/>
    <property type="molecule type" value="Genomic_DNA"/>
</dbReference>
<sequence>MIKNSDLEGDLMIVNIMPLRIVRSRKIIGSILSLLTLFIFSLICRWFINLKLLFYYKEEKEILYATHLFIINLHGEKEIQKVKRNKISNCIYFKYRHIEYYFEENKFHPLDTGYVDKDFLLKNVNPLSERQVFELNKTFGNCEVIVPIPSITSFFQNELTSPLYFTQYTSLTVFMLEGFYQLAILQPIIALLTSLINYLILRRAMQQLKKKAENHQQITVFRQNISGKEECITVNSIELVPGDIVQIFCNQILPCDCLILTGDVLVDEQSLTGESIPVQKEQIKQDFLSNFNYQTYKKSILFDGTKVLDVKNTVKVLVLRTGYLSYKGQIFRNALYPKPPKIMFFIDAVKFLVIIAVLIIGLYFGLLWKMILLDYDPTLIALRLGDAIVWILPPNLVTVVNLTMTATLSRLKLNNILGTQPDKTLEASQTEIICFDKTGTLTTNKIKVKYVFDEKNNKIQSISDKKLLQSLMSCCHQCYLLDNQLIGDTLDIAMIYYSNLNIHQDNDYKFKVIINGNGSDQRSKEITFRIIKIFEFSSDLQRMGVIAMSDQIIREDQQIQLTDQEDIIIQNQYYYFSKGSAEKISSLCISVPEGFKDMITQESLKGMRIISTGYKRIELQDIVKSQIELEQRLKYLGSIIFENELKLNTKQTIDELKKAQLKLKILSGDHILSCINCGIESGIIEFQKFTILIDFDIDQNDLILEELSHYQIEELEGKSINQSSYELLQSLLPSSLYVNSIYESKTNQNYQWAMSGQAFEYLRNKKIIYELIQSCQIFGRMSPTQKSEVIKILQEQKLHVCMIGDGSNDCHALKQSNIGISFQQCDAALTASFVNTNDSIDCIREVLLQSKATSCNVMEIFKYYMIINVSKYVSAQLMMYQMQNFNNEELLYLNYLSNIPIVAMQTLTPPSSKLTKDKINTSMISLSNFIPILIILIFSGLNMLGSYLILYYQEWYLPYDKNENDSRYFFQGDMNTQQFINMNIYFLLSFYSINTYAPFKIPFWKQYHLNIPILLFLILAILIQFVSIEFIDQFLGLTEIKLNGQYQLNQYYFNITFSIISMDQIIYILIMIINKTQSNLNNINFNDIIIPIKSQHPSRRVQVLENGKAIQLLQSYQKIPQIITEFHSPIIVNSIKLRKDSNYSFQQTQQLNEKESKSMKMDSENVTSKFKQINPQSSLPQIPLSTMNTQTKLNDLTRSNNMVQSPKNSDTKRSLVRSQFKTNSNNQKQNIINNSTTTGSSKDSSCNQSNQQYQICAKNIIYSYCGKPRKRKVNVSAKSFIVYDCIENRIVSQRKSNKRMEIASLTKIMTFYITMVILEQLNLNFKDIRVKVTKKASETIGTTAELKYNDILTIQDLLYGLMLPSGNDAATLIAQAIGTIILFNEADKYLDCTLLDIEQMSAEGYYYNVQLKTHQCPIEIFINKMNHYSNLIGQQNTQFACVHGLANEDNYSSCYDIVLLSQECLRYDIFHQVISCKEYISKSINNSKYYEWKNTNKLLEKGFFGIKTGVTDSAGPCLASAYRSNEMEYYIIIVLSCKNLQLRFDETISFL</sequence>
<dbReference type="SFLD" id="SFLDF00027">
    <property type="entry name" value="p-type_atpase"/>
    <property type="match status" value="1"/>
</dbReference>
<dbReference type="SFLD" id="SFLDS00003">
    <property type="entry name" value="Haloacid_Dehalogenase"/>
    <property type="match status" value="1"/>
</dbReference>
<accession>A0A8S1KND7</accession>
<keyword evidence="8" id="KW-1278">Translocase</keyword>
<evidence type="ECO:0000256" key="3">
    <source>
        <dbReference type="ARBA" id="ARBA00022692"/>
    </source>
</evidence>
<feature type="transmembrane region" description="Helical" evidence="12">
    <location>
        <begin position="179"/>
        <end position="201"/>
    </location>
</feature>
<keyword evidence="9 12" id="KW-1133">Transmembrane helix</keyword>
<dbReference type="SFLD" id="SFLDG00002">
    <property type="entry name" value="C1.7:_P-type_atpase_like"/>
    <property type="match status" value="1"/>
</dbReference>
<feature type="domain" description="P-type ATPase A" evidence="13">
    <location>
        <begin position="230"/>
        <end position="333"/>
    </location>
</feature>
<feature type="compositionally biased region" description="Low complexity" evidence="11">
    <location>
        <begin position="1221"/>
        <end position="1238"/>
    </location>
</feature>
<evidence type="ECO:0000256" key="11">
    <source>
        <dbReference type="SAM" id="MobiDB-lite"/>
    </source>
</evidence>
<dbReference type="InterPro" id="IPR018303">
    <property type="entry name" value="ATPase_P-typ_P_site"/>
</dbReference>
<keyword evidence="7" id="KW-0460">Magnesium</keyword>
<comment type="caution">
    <text evidence="15">The sequence shown here is derived from an EMBL/GenBank/DDBJ whole genome shotgun (WGS) entry which is preliminary data.</text>
</comment>
<dbReference type="GO" id="GO:0046872">
    <property type="term" value="F:metal ion binding"/>
    <property type="evidence" value="ECO:0007669"/>
    <property type="project" value="UniProtKB-KW"/>
</dbReference>
<dbReference type="PROSITE" id="PS00154">
    <property type="entry name" value="ATPASE_E1_E2"/>
    <property type="match status" value="1"/>
</dbReference>
<dbReference type="InterPro" id="IPR006544">
    <property type="entry name" value="P-type_TPase_V"/>
</dbReference>
<evidence type="ECO:0000313" key="15">
    <source>
        <dbReference type="EMBL" id="CAD8054516.1"/>
    </source>
</evidence>
<evidence type="ECO:0000313" key="16">
    <source>
        <dbReference type="Proteomes" id="UP000692954"/>
    </source>
</evidence>
<feature type="transmembrane region" description="Helical" evidence="12">
    <location>
        <begin position="1051"/>
        <end position="1073"/>
    </location>
</feature>
<organism evidence="15 16">
    <name type="scientific">Paramecium sonneborni</name>
    <dbReference type="NCBI Taxonomy" id="65129"/>
    <lineage>
        <taxon>Eukaryota</taxon>
        <taxon>Sar</taxon>
        <taxon>Alveolata</taxon>
        <taxon>Ciliophora</taxon>
        <taxon>Intramacronucleata</taxon>
        <taxon>Oligohymenophorea</taxon>
        <taxon>Peniculida</taxon>
        <taxon>Parameciidae</taxon>
        <taxon>Paramecium</taxon>
    </lineage>
</organism>
<evidence type="ECO:0000256" key="5">
    <source>
        <dbReference type="ARBA" id="ARBA00022741"/>
    </source>
</evidence>
<dbReference type="InterPro" id="IPR001967">
    <property type="entry name" value="Peptidase_S11_N"/>
</dbReference>
<dbReference type="PANTHER" id="PTHR45630">
    <property type="entry name" value="CATION-TRANSPORTING ATPASE-RELATED"/>
    <property type="match status" value="1"/>
</dbReference>
<evidence type="ECO:0000256" key="9">
    <source>
        <dbReference type="ARBA" id="ARBA00022989"/>
    </source>
</evidence>
<keyword evidence="6" id="KW-0067">ATP-binding</keyword>
<evidence type="ECO:0000256" key="6">
    <source>
        <dbReference type="ARBA" id="ARBA00022840"/>
    </source>
</evidence>
<keyword evidence="16" id="KW-1185">Reference proteome</keyword>
<dbReference type="InterPro" id="IPR044492">
    <property type="entry name" value="P_typ_ATPase_HD_dom"/>
</dbReference>
<evidence type="ECO:0000256" key="4">
    <source>
        <dbReference type="ARBA" id="ARBA00022723"/>
    </source>
</evidence>
<dbReference type="OrthoDB" id="292552at2759"/>
<evidence type="ECO:0000256" key="2">
    <source>
        <dbReference type="ARBA" id="ARBA00022553"/>
    </source>
</evidence>
<proteinExistence type="predicted"/>
<dbReference type="Proteomes" id="UP000692954">
    <property type="component" value="Unassembled WGS sequence"/>
</dbReference>
<dbReference type="GO" id="GO:0006508">
    <property type="term" value="P:proteolysis"/>
    <property type="evidence" value="ECO:0007669"/>
    <property type="project" value="InterPro"/>
</dbReference>
<name>A0A8S1KND7_9CILI</name>
<dbReference type="Pfam" id="PF00768">
    <property type="entry name" value="Peptidase_S11"/>
    <property type="match status" value="2"/>
</dbReference>
<dbReference type="PANTHER" id="PTHR45630:SF8">
    <property type="entry name" value="CATION-TRANSPORTING ATPASE"/>
    <property type="match status" value="1"/>
</dbReference>
<keyword evidence="4" id="KW-0479">Metal-binding</keyword>
<comment type="subcellular location">
    <subcellularLocation>
        <location evidence="1">Membrane</location>
        <topology evidence="1">Multi-pass membrane protein</topology>
    </subcellularLocation>
</comment>
<evidence type="ECO:0000256" key="8">
    <source>
        <dbReference type="ARBA" id="ARBA00022967"/>
    </source>
</evidence>
<evidence type="ECO:0000256" key="1">
    <source>
        <dbReference type="ARBA" id="ARBA00004141"/>
    </source>
</evidence>